<protein>
    <recommendedName>
        <fullName evidence="3">INO80 complex subunit B-like conserved region domain-containing protein</fullName>
    </recommendedName>
</protein>
<sequence>MSIPQSPVKRVSSRTPKLSAKMIALEEEVNLKRRKTLEAAKSTTVVTASTTAVAAAAMSTSTAGNQLRASTTGAERISTVTGNVKIADVKVAPFQSVAPTPSTKPKTKGAPLNSSQSSSLRNRKRKSGIAASALAKSGGSGSNSSGPRKNKNGNINSAMSDLDGTALQPATIVQLSQDPFGTEGSAQMHQQVNFGRTLASATGRGASLSKSFGAVHNTHRNAASRSSNGSGRVYEENELDVTQFTTDGGGGCSSSQQLLVVDDTSESTISMMSLGVTSGSSGLLATPINRTGGSCASRESKKKKFGSSGKKLQENNASEDEAEEKWLMAIEAGKLEEDAELRSMKDPALMTARQRAVVEAKQARVEHLQHIQALHEAWKDQAAAELLSSEVMEKRAQKAAKRRRLAEEKRDKEKKDTIKRLLKKADSRQKAKKLQRNKAQMVAKVSYRYTYDGMTVSFPLEIPPSSLGIDLTPRKAQRPTPVLCSNVGCANLKRYQCSVNGLPVCSLQCYRQVSLLPPLAQLLESASGSQDGTKAANDSVKVVPAADPVDSNTPNAAPIEATMGR</sequence>
<feature type="compositionally biased region" description="Polar residues" evidence="2">
    <location>
        <begin position="220"/>
        <end position="230"/>
    </location>
</feature>
<keyword evidence="1" id="KW-0175">Coiled coil</keyword>
<dbReference type="Pfam" id="PF04795">
    <property type="entry name" value="PAPA-1"/>
    <property type="match status" value="1"/>
</dbReference>
<reference evidence="4 5" key="1">
    <citation type="journal article" date="2017" name="Gigascience">
        <title>Draft genome of the honey bee ectoparasitic mite, Tropilaelaps mercedesae, is shaped by the parasitic life history.</title>
        <authorList>
            <person name="Dong X."/>
            <person name="Armstrong S.D."/>
            <person name="Xia D."/>
            <person name="Makepeace B.L."/>
            <person name="Darby A.C."/>
            <person name="Kadowaki T."/>
        </authorList>
    </citation>
    <scope>NUCLEOTIDE SEQUENCE [LARGE SCALE GENOMIC DNA]</scope>
    <source>
        <strain evidence="4">Wuxi-XJTLU</strain>
    </source>
</reference>
<dbReference type="GO" id="GO:0031011">
    <property type="term" value="C:Ino80 complex"/>
    <property type="evidence" value="ECO:0007669"/>
    <property type="project" value="InterPro"/>
</dbReference>
<dbReference type="OrthoDB" id="2021186at2759"/>
<dbReference type="GO" id="GO:0006338">
    <property type="term" value="P:chromatin remodeling"/>
    <property type="evidence" value="ECO:0007669"/>
    <property type="project" value="InterPro"/>
</dbReference>
<keyword evidence="5" id="KW-1185">Reference proteome</keyword>
<dbReference type="InterPro" id="IPR029523">
    <property type="entry name" value="INO80B/Ies2"/>
</dbReference>
<comment type="caution">
    <text evidence="4">The sequence shown here is derived from an EMBL/GenBank/DDBJ whole genome shotgun (WGS) entry which is preliminary data.</text>
</comment>
<dbReference type="SMART" id="SM01406">
    <property type="entry name" value="PAPA-1"/>
    <property type="match status" value="1"/>
</dbReference>
<dbReference type="CDD" id="cd23021">
    <property type="entry name" value="zf-HIT_IN80B"/>
    <property type="match status" value="1"/>
</dbReference>
<gene>
    <name evidence="4" type="ORF">BIW11_11088</name>
</gene>
<dbReference type="PANTHER" id="PTHR21561:SF12">
    <property type="entry name" value="INO80 COMPLEX SUBUNIT B"/>
    <property type="match status" value="1"/>
</dbReference>
<feature type="compositionally biased region" description="Low complexity" evidence="2">
    <location>
        <begin position="128"/>
        <end position="147"/>
    </location>
</feature>
<accession>A0A1V9XD72</accession>
<evidence type="ECO:0000313" key="5">
    <source>
        <dbReference type="Proteomes" id="UP000192247"/>
    </source>
</evidence>
<evidence type="ECO:0000256" key="2">
    <source>
        <dbReference type="SAM" id="MobiDB-lite"/>
    </source>
</evidence>
<dbReference type="AlphaFoldDB" id="A0A1V9XD72"/>
<evidence type="ECO:0000259" key="3">
    <source>
        <dbReference type="SMART" id="SM01406"/>
    </source>
</evidence>
<feature type="region of interest" description="Disordered" evidence="2">
    <location>
        <begin position="528"/>
        <end position="565"/>
    </location>
</feature>
<evidence type="ECO:0000313" key="4">
    <source>
        <dbReference type="EMBL" id="OQR71292.1"/>
    </source>
</evidence>
<feature type="region of interest" description="Disordered" evidence="2">
    <location>
        <begin position="92"/>
        <end position="161"/>
    </location>
</feature>
<proteinExistence type="predicted"/>
<dbReference type="PANTHER" id="PTHR21561">
    <property type="entry name" value="INO80 COMPLEX SUBUNIT B"/>
    <property type="match status" value="1"/>
</dbReference>
<evidence type="ECO:0000256" key="1">
    <source>
        <dbReference type="SAM" id="Coils"/>
    </source>
</evidence>
<dbReference type="InterPro" id="IPR006880">
    <property type="entry name" value="INO80B_C"/>
</dbReference>
<feature type="region of interest" description="Disordered" evidence="2">
    <location>
        <begin position="290"/>
        <end position="321"/>
    </location>
</feature>
<organism evidence="4 5">
    <name type="scientific">Tropilaelaps mercedesae</name>
    <dbReference type="NCBI Taxonomy" id="418985"/>
    <lineage>
        <taxon>Eukaryota</taxon>
        <taxon>Metazoa</taxon>
        <taxon>Ecdysozoa</taxon>
        <taxon>Arthropoda</taxon>
        <taxon>Chelicerata</taxon>
        <taxon>Arachnida</taxon>
        <taxon>Acari</taxon>
        <taxon>Parasitiformes</taxon>
        <taxon>Mesostigmata</taxon>
        <taxon>Gamasina</taxon>
        <taxon>Dermanyssoidea</taxon>
        <taxon>Laelapidae</taxon>
        <taxon>Tropilaelaps</taxon>
    </lineage>
</organism>
<dbReference type="EMBL" id="MNPL01014979">
    <property type="protein sequence ID" value="OQR71292.1"/>
    <property type="molecule type" value="Genomic_DNA"/>
</dbReference>
<dbReference type="STRING" id="418985.A0A1V9XD72"/>
<name>A0A1V9XD72_9ACAR</name>
<feature type="domain" description="INO80 complex subunit B-like conserved region" evidence="3">
    <location>
        <begin position="390"/>
        <end position="462"/>
    </location>
</feature>
<feature type="coiled-coil region" evidence="1">
    <location>
        <begin position="389"/>
        <end position="444"/>
    </location>
</feature>
<feature type="region of interest" description="Disordered" evidence="2">
    <location>
        <begin position="214"/>
        <end position="233"/>
    </location>
</feature>
<dbReference type="InParanoid" id="A0A1V9XD72"/>
<dbReference type="Proteomes" id="UP000192247">
    <property type="component" value="Unassembled WGS sequence"/>
</dbReference>